<feature type="domain" description="Uncharacterized GPI-anchored protein At5g19230-like" evidence="2">
    <location>
        <begin position="31"/>
        <end position="157"/>
    </location>
</feature>
<organism evidence="3">
    <name type="scientific">Opuntia streptacantha</name>
    <name type="common">Prickly pear cactus</name>
    <name type="synonym">Opuntia cardona</name>
    <dbReference type="NCBI Taxonomy" id="393608"/>
    <lineage>
        <taxon>Eukaryota</taxon>
        <taxon>Viridiplantae</taxon>
        <taxon>Streptophyta</taxon>
        <taxon>Embryophyta</taxon>
        <taxon>Tracheophyta</taxon>
        <taxon>Spermatophyta</taxon>
        <taxon>Magnoliopsida</taxon>
        <taxon>eudicotyledons</taxon>
        <taxon>Gunneridae</taxon>
        <taxon>Pentapetalae</taxon>
        <taxon>Caryophyllales</taxon>
        <taxon>Cactineae</taxon>
        <taxon>Cactaceae</taxon>
        <taxon>Opuntioideae</taxon>
        <taxon>Opuntia</taxon>
    </lineage>
</organism>
<feature type="signal peptide" evidence="1">
    <location>
        <begin position="1"/>
        <end position="27"/>
    </location>
</feature>
<proteinExistence type="predicted"/>
<dbReference type="AlphaFoldDB" id="A0A7C9CG42"/>
<dbReference type="PANTHER" id="PTHR33976">
    <property type="entry name" value="OS07G0645000 PROTEIN"/>
    <property type="match status" value="1"/>
</dbReference>
<feature type="chain" id="PRO_5028078372" description="Uncharacterized GPI-anchored protein At5g19230-like domain-containing protein" evidence="1">
    <location>
        <begin position="28"/>
        <end position="195"/>
    </location>
</feature>
<dbReference type="InterPro" id="IPR045285">
    <property type="entry name" value="At5g19230-like"/>
</dbReference>
<accession>A0A7C9CG42</accession>
<evidence type="ECO:0000259" key="2">
    <source>
        <dbReference type="Pfam" id="PF25884"/>
    </source>
</evidence>
<evidence type="ECO:0000256" key="1">
    <source>
        <dbReference type="SAM" id="SignalP"/>
    </source>
</evidence>
<keyword evidence="1" id="KW-0732">Signal</keyword>
<protein>
    <recommendedName>
        <fullName evidence="2">Uncharacterized GPI-anchored protein At5g19230-like domain-containing protein</fullName>
    </recommendedName>
</protein>
<reference evidence="3" key="1">
    <citation type="journal article" date="2013" name="J. Plant Res.">
        <title>Effect of fungi and light on seed germination of three Opuntia species from semiarid lands of central Mexico.</title>
        <authorList>
            <person name="Delgado-Sanchez P."/>
            <person name="Jimenez-Bremont J.F."/>
            <person name="Guerrero-Gonzalez Mde L."/>
            <person name="Flores J."/>
        </authorList>
    </citation>
    <scope>NUCLEOTIDE SEQUENCE</scope>
    <source>
        <tissue evidence="3">Cladode</tissue>
    </source>
</reference>
<evidence type="ECO:0000313" key="3">
    <source>
        <dbReference type="EMBL" id="MBA4617501.1"/>
    </source>
</evidence>
<dbReference type="Pfam" id="PF25884">
    <property type="entry name" value="At5g19230"/>
    <property type="match status" value="1"/>
</dbReference>
<name>A0A7C9CG42_OPUST</name>
<dbReference type="InterPro" id="IPR059083">
    <property type="entry name" value="At5g19230_dom"/>
</dbReference>
<sequence>MAFSFKNTMVLLLLVQAIILISHQVKSDGLEDNLLQGINKYRTSLNLTTFTKNQNAACLAGEMADQFKDQPCTNSTGSNTILGTEEQLPNYPDLLSHCHLNITNTRDGMVMPACVPNLDPGLVLSNFTKSQYSGSLNDTKFTGAGIGSAGNWVVVVLTTNDPSGSFETYKGAAFISRPINMSYLILFLMGCFLLL</sequence>
<reference evidence="3" key="2">
    <citation type="submission" date="2020-07" db="EMBL/GenBank/DDBJ databases">
        <authorList>
            <person name="Vera ALvarez R."/>
            <person name="Arias-Moreno D.M."/>
            <person name="Jimenez-Jacinto V."/>
            <person name="Jimenez-Bremont J.F."/>
            <person name="Swaminathan K."/>
            <person name="Moose S.P."/>
            <person name="Guerrero-Gonzalez M.L."/>
            <person name="Marino-Ramirez L."/>
            <person name="Landsman D."/>
            <person name="Rodriguez-Kessler M."/>
            <person name="Delgado-Sanchez P."/>
        </authorList>
    </citation>
    <scope>NUCLEOTIDE SEQUENCE</scope>
    <source>
        <tissue evidence="3">Cladode</tissue>
    </source>
</reference>
<dbReference type="EMBL" id="GISG01016760">
    <property type="protein sequence ID" value="MBA4617501.1"/>
    <property type="molecule type" value="Transcribed_RNA"/>
</dbReference>
<dbReference type="PANTHER" id="PTHR33976:SF8">
    <property type="entry name" value="OS07G0645000 PROTEIN"/>
    <property type="match status" value="1"/>
</dbReference>